<dbReference type="InterPro" id="IPR003838">
    <property type="entry name" value="ABC3_permease_C"/>
</dbReference>
<feature type="domain" description="ABC3 transporter permease C-terminal" evidence="7">
    <location>
        <begin position="314"/>
        <end position="433"/>
    </location>
</feature>
<dbReference type="Proteomes" id="UP000295717">
    <property type="component" value="Unassembled WGS sequence"/>
</dbReference>
<comment type="subcellular location">
    <subcellularLocation>
        <location evidence="1">Cell membrane</location>
        <topology evidence="1">Multi-pass membrane protein</topology>
    </subcellularLocation>
</comment>
<protein>
    <submittedName>
        <fullName evidence="9">Putative ABC transport system permease protein</fullName>
    </submittedName>
</protein>
<keyword evidence="10" id="KW-1185">Reference proteome</keyword>
<evidence type="ECO:0000313" key="9">
    <source>
        <dbReference type="EMBL" id="TCT21165.1"/>
    </source>
</evidence>
<feature type="transmembrane region" description="Helical" evidence="6">
    <location>
        <begin position="306"/>
        <end position="327"/>
    </location>
</feature>
<feature type="transmembrane region" description="Helical" evidence="6">
    <location>
        <begin position="411"/>
        <end position="430"/>
    </location>
</feature>
<dbReference type="GO" id="GO:0022857">
    <property type="term" value="F:transmembrane transporter activity"/>
    <property type="evidence" value="ECO:0007669"/>
    <property type="project" value="TreeGrafter"/>
</dbReference>
<feature type="transmembrane region" description="Helical" evidence="6">
    <location>
        <begin position="367"/>
        <end position="391"/>
    </location>
</feature>
<name>A0A4R3MXU5_9GAMM</name>
<feature type="transmembrane region" description="Helical" evidence="6">
    <location>
        <begin position="15"/>
        <end position="48"/>
    </location>
</feature>
<keyword evidence="3 6" id="KW-0812">Transmembrane</keyword>
<gene>
    <name evidence="9" type="ORF">EDC35_10417</name>
</gene>
<dbReference type="InterPro" id="IPR050250">
    <property type="entry name" value="Macrolide_Exporter_MacB"/>
</dbReference>
<evidence type="ECO:0000256" key="3">
    <source>
        <dbReference type="ARBA" id="ARBA00022692"/>
    </source>
</evidence>
<dbReference type="AlphaFoldDB" id="A0A4R3MXU5"/>
<feature type="transmembrane region" description="Helical" evidence="6">
    <location>
        <begin position="342"/>
        <end position="360"/>
    </location>
</feature>
<proteinExistence type="predicted"/>
<evidence type="ECO:0000313" key="10">
    <source>
        <dbReference type="Proteomes" id="UP000295717"/>
    </source>
</evidence>
<dbReference type="PANTHER" id="PTHR30572:SF15">
    <property type="entry name" value="ABC TRANSPORTER PERMEASE"/>
    <property type="match status" value="1"/>
</dbReference>
<keyword evidence="4 6" id="KW-1133">Transmembrane helix</keyword>
<evidence type="ECO:0000259" key="8">
    <source>
        <dbReference type="Pfam" id="PF12704"/>
    </source>
</evidence>
<evidence type="ECO:0000256" key="4">
    <source>
        <dbReference type="ARBA" id="ARBA00022989"/>
    </source>
</evidence>
<sequence length="441" mass="46222">MSLLPSRLKNLARQFAAIAALLIVGGIWIAAPLLMLVFAVLLTGWLLLTRGGGQALAIAWVGLATVPERLGATSVVVVGIAGVVGVLVALQAMAAGFEATLKAAGNEQTVLVLRAGANAELSSALDRPATTLIAQAPGIARDARDIPIASREVIVVANVPKRTTGTDANLEVRGVGPAAWELRPQVRITAGRRFTPGLRELIVGEGAQRQFSGLEIGDHLNLNNQQWRIVGVFASGDTHASEVWTDAELLMAAYRRNGFQSVAARLTEPAAIEPLRAALAADPRLRVDVETTRAYYSKQSERLTKVIRGIGTGVAVIMALGAVFGALNTMYAAVANRAREIATLRALGFTGVPVVVAVMLETMTLAGVGGILGAGIAWGLFNGFTVSTLGANFSQVVFQFQVTPELMLRGLQWALGIGFVGGLFPALRAASLPVTTALRES</sequence>
<evidence type="ECO:0000256" key="1">
    <source>
        <dbReference type="ARBA" id="ARBA00004651"/>
    </source>
</evidence>
<dbReference type="PANTHER" id="PTHR30572">
    <property type="entry name" value="MEMBRANE COMPONENT OF TRANSPORTER-RELATED"/>
    <property type="match status" value="1"/>
</dbReference>
<dbReference type="InterPro" id="IPR025857">
    <property type="entry name" value="MacB_PCD"/>
</dbReference>
<comment type="caution">
    <text evidence="9">The sequence shown here is derived from an EMBL/GenBank/DDBJ whole genome shotgun (WGS) entry which is preliminary data.</text>
</comment>
<evidence type="ECO:0000259" key="7">
    <source>
        <dbReference type="Pfam" id="PF02687"/>
    </source>
</evidence>
<evidence type="ECO:0000256" key="5">
    <source>
        <dbReference type="ARBA" id="ARBA00023136"/>
    </source>
</evidence>
<dbReference type="Pfam" id="PF02687">
    <property type="entry name" value="FtsX"/>
    <property type="match status" value="1"/>
</dbReference>
<dbReference type="GO" id="GO:0005886">
    <property type="term" value="C:plasma membrane"/>
    <property type="evidence" value="ECO:0007669"/>
    <property type="project" value="UniProtKB-SubCell"/>
</dbReference>
<keyword evidence="5 6" id="KW-0472">Membrane</keyword>
<organism evidence="9 10">
    <name type="scientific">Thiobaca trueperi</name>
    <dbReference type="NCBI Taxonomy" id="127458"/>
    <lineage>
        <taxon>Bacteria</taxon>
        <taxon>Pseudomonadati</taxon>
        <taxon>Pseudomonadota</taxon>
        <taxon>Gammaproteobacteria</taxon>
        <taxon>Chromatiales</taxon>
        <taxon>Chromatiaceae</taxon>
        <taxon>Thiobaca</taxon>
    </lineage>
</organism>
<dbReference type="Pfam" id="PF12704">
    <property type="entry name" value="MacB_PCD"/>
    <property type="match status" value="1"/>
</dbReference>
<feature type="transmembrane region" description="Helical" evidence="6">
    <location>
        <begin position="70"/>
        <end position="90"/>
    </location>
</feature>
<reference evidence="9 10" key="1">
    <citation type="submission" date="2019-03" db="EMBL/GenBank/DDBJ databases">
        <title>Genomic Encyclopedia of Type Strains, Phase IV (KMG-IV): sequencing the most valuable type-strain genomes for metagenomic binning, comparative biology and taxonomic classification.</title>
        <authorList>
            <person name="Goeker M."/>
        </authorList>
    </citation>
    <scope>NUCLEOTIDE SEQUENCE [LARGE SCALE GENOMIC DNA]</scope>
    <source>
        <strain evidence="9 10">DSM 13587</strain>
    </source>
</reference>
<evidence type="ECO:0000256" key="2">
    <source>
        <dbReference type="ARBA" id="ARBA00022475"/>
    </source>
</evidence>
<evidence type="ECO:0000256" key="6">
    <source>
        <dbReference type="SAM" id="Phobius"/>
    </source>
</evidence>
<dbReference type="RefSeq" id="WP_165903379.1">
    <property type="nucleotide sequence ID" value="NZ_SMAO01000004.1"/>
</dbReference>
<accession>A0A4R3MXU5</accession>
<feature type="domain" description="MacB-like periplasmic core" evidence="8">
    <location>
        <begin position="74"/>
        <end position="280"/>
    </location>
</feature>
<dbReference type="EMBL" id="SMAO01000004">
    <property type="protein sequence ID" value="TCT21165.1"/>
    <property type="molecule type" value="Genomic_DNA"/>
</dbReference>
<keyword evidence="2" id="KW-1003">Cell membrane</keyword>